<name>A0ABY9W7I0_9ACTN</name>
<organism evidence="2 3">
    <name type="scientific">Streptomyces durocortorensis</name>
    <dbReference type="NCBI Taxonomy" id="2811104"/>
    <lineage>
        <taxon>Bacteria</taxon>
        <taxon>Bacillati</taxon>
        <taxon>Actinomycetota</taxon>
        <taxon>Actinomycetes</taxon>
        <taxon>Kitasatosporales</taxon>
        <taxon>Streptomycetaceae</taxon>
        <taxon>Streptomyces</taxon>
    </lineage>
</organism>
<dbReference type="EMBL" id="CP134500">
    <property type="protein sequence ID" value="WNF29957.1"/>
    <property type="molecule type" value="Genomic_DNA"/>
</dbReference>
<evidence type="ECO:0000313" key="2">
    <source>
        <dbReference type="EMBL" id="WNF29957.1"/>
    </source>
</evidence>
<proteinExistence type="predicted"/>
<reference evidence="2 3" key="1">
    <citation type="submission" date="2023-09" db="EMBL/GenBank/DDBJ databases">
        <title>Genome completion map analysis of the actinomycetes C11-1.</title>
        <authorList>
            <person name="Qin P."/>
            <person name="Guan P."/>
        </authorList>
    </citation>
    <scope>NUCLEOTIDE SEQUENCE [LARGE SCALE GENOMIC DNA]</scope>
    <source>
        <strain evidence="2 3">C11-1</strain>
    </source>
</reference>
<dbReference type="Proteomes" id="UP001303236">
    <property type="component" value="Chromosome"/>
</dbReference>
<accession>A0ABY9W7I0</accession>
<feature type="region of interest" description="Disordered" evidence="1">
    <location>
        <begin position="130"/>
        <end position="157"/>
    </location>
</feature>
<feature type="compositionally biased region" description="Low complexity" evidence="1">
    <location>
        <begin position="1"/>
        <end position="11"/>
    </location>
</feature>
<gene>
    <name evidence="2" type="ORF">RI138_25715</name>
</gene>
<protein>
    <submittedName>
        <fullName evidence="2">Uncharacterized protein</fullName>
    </submittedName>
</protein>
<sequence>MRNGEDGIVTDPGGGGGTGDLRRGVGALEKFKKRVDALLADFEGSAASKSKVADQKVTRASLSGQNARFAEADGLYTQYNRVHSSLVSLSKSLGDQIEYLSLGVHAAAVGFDNVEDDIRRRFYEIQARMDQEREKAAKPEPTPTNNDKQSDAGWAAE</sequence>
<evidence type="ECO:0000256" key="1">
    <source>
        <dbReference type="SAM" id="MobiDB-lite"/>
    </source>
</evidence>
<evidence type="ECO:0000313" key="3">
    <source>
        <dbReference type="Proteomes" id="UP001303236"/>
    </source>
</evidence>
<keyword evidence="3" id="KW-1185">Reference proteome</keyword>
<feature type="region of interest" description="Disordered" evidence="1">
    <location>
        <begin position="1"/>
        <end position="21"/>
    </location>
</feature>